<keyword evidence="2" id="KW-0812">Transmembrane</keyword>
<keyword evidence="4" id="KW-0735">Signal-anchor</keyword>
<evidence type="ECO:0000256" key="6">
    <source>
        <dbReference type="ARBA" id="ARBA00023034"/>
    </source>
</evidence>
<evidence type="ECO:0000256" key="2">
    <source>
        <dbReference type="ARBA" id="ARBA00022692"/>
    </source>
</evidence>
<organism evidence="8 9">
    <name type="scientific">Flavobacterium beibuense F44-8</name>
    <dbReference type="NCBI Taxonomy" id="1406840"/>
    <lineage>
        <taxon>Bacteria</taxon>
        <taxon>Pseudomonadati</taxon>
        <taxon>Bacteroidota</taxon>
        <taxon>Flavobacteriia</taxon>
        <taxon>Flavobacteriales</taxon>
        <taxon>Flavobacteriaceae</taxon>
        <taxon>Flavobacterium</taxon>
    </lineage>
</organism>
<dbReference type="Proteomes" id="UP000030129">
    <property type="component" value="Unassembled WGS sequence"/>
</dbReference>
<dbReference type="PROSITE" id="PS51257">
    <property type="entry name" value="PROKAR_LIPOPROTEIN"/>
    <property type="match status" value="1"/>
</dbReference>
<evidence type="ECO:0000313" key="8">
    <source>
        <dbReference type="EMBL" id="KGO84383.1"/>
    </source>
</evidence>
<dbReference type="PANTHER" id="PTHR13572:SF4">
    <property type="entry name" value="RE57134P"/>
    <property type="match status" value="1"/>
</dbReference>
<accession>A0A0A2LYT6</accession>
<comment type="subcellular location">
    <subcellularLocation>
        <location evidence="1">Golgi apparatus membrane</location>
        <topology evidence="1">Single-pass type II membrane protein</topology>
    </subcellularLocation>
</comment>
<keyword evidence="7" id="KW-0472">Membrane</keyword>
<dbReference type="STRING" id="1406840.Q763_01150"/>
<evidence type="ECO:0000256" key="1">
    <source>
        <dbReference type="ARBA" id="ARBA00004323"/>
    </source>
</evidence>
<dbReference type="RefSeq" id="WP_035130184.1">
    <property type="nucleotide sequence ID" value="NZ_JRLV01000001.1"/>
</dbReference>
<dbReference type="PANTHER" id="PTHR13572">
    <property type="entry name" value="ENDO-ALPHA-1,2-MANNOSIDASE"/>
    <property type="match status" value="1"/>
</dbReference>
<dbReference type="AlphaFoldDB" id="A0A0A2LYT6"/>
<proteinExistence type="predicted"/>
<dbReference type="EMBL" id="JRLV01000001">
    <property type="protein sequence ID" value="KGO84383.1"/>
    <property type="molecule type" value="Genomic_DNA"/>
</dbReference>
<dbReference type="Pfam" id="PF16317">
    <property type="entry name" value="Glyco_hydro_99"/>
    <property type="match status" value="1"/>
</dbReference>
<name>A0A0A2LYT6_9FLAO</name>
<keyword evidence="9" id="KW-1185">Reference proteome</keyword>
<gene>
    <name evidence="8" type="ORF">Q763_01150</name>
</gene>
<dbReference type="GO" id="GO:0004559">
    <property type="term" value="F:alpha-mannosidase activity"/>
    <property type="evidence" value="ECO:0007669"/>
    <property type="project" value="TreeGrafter"/>
</dbReference>
<evidence type="ECO:0008006" key="10">
    <source>
        <dbReference type="Google" id="ProtNLM"/>
    </source>
</evidence>
<dbReference type="Gene3D" id="3.20.20.80">
    <property type="entry name" value="Glycosidases"/>
    <property type="match status" value="1"/>
</dbReference>
<evidence type="ECO:0000256" key="7">
    <source>
        <dbReference type="ARBA" id="ARBA00023136"/>
    </source>
</evidence>
<evidence type="ECO:0000256" key="5">
    <source>
        <dbReference type="ARBA" id="ARBA00022989"/>
    </source>
</evidence>
<reference evidence="8 9" key="1">
    <citation type="submission" date="2013-09" db="EMBL/GenBank/DDBJ databases">
        <authorList>
            <person name="Zeng Z."/>
            <person name="Chen C."/>
        </authorList>
    </citation>
    <scope>NUCLEOTIDE SEQUENCE [LARGE SCALE GENOMIC DNA]</scope>
    <source>
        <strain evidence="8 9">F44-8</strain>
    </source>
</reference>
<dbReference type="CDD" id="cd11575">
    <property type="entry name" value="GH99_GH71_like_3"/>
    <property type="match status" value="1"/>
</dbReference>
<evidence type="ECO:0000256" key="4">
    <source>
        <dbReference type="ARBA" id="ARBA00022968"/>
    </source>
</evidence>
<keyword evidence="6" id="KW-0333">Golgi apparatus</keyword>
<keyword evidence="3" id="KW-0378">Hydrolase</keyword>
<protein>
    <recommendedName>
        <fullName evidence="10">Glycosyl hydrolase family 99</fullName>
    </recommendedName>
</protein>
<dbReference type="InterPro" id="IPR026071">
    <property type="entry name" value="Glyco_Hydrolase_99"/>
</dbReference>
<evidence type="ECO:0000313" key="9">
    <source>
        <dbReference type="Proteomes" id="UP000030129"/>
    </source>
</evidence>
<comment type="caution">
    <text evidence="8">The sequence shown here is derived from an EMBL/GenBank/DDBJ whole genome shotgun (WGS) entry which is preliminary data.</text>
</comment>
<evidence type="ECO:0000256" key="3">
    <source>
        <dbReference type="ARBA" id="ARBA00022801"/>
    </source>
</evidence>
<keyword evidence="5" id="KW-1133">Transmembrane helix</keyword>
<dbReference type="eggNOG" id="ENOG502ZAKG">
    <property type="taxonomic scope" value="Bacteria"/>
</dbReference>
<sequence>MNRYFTLLLSGVIAIAISCNSCSKDDSGTENVGVSQEETFDPVAVTKTNSTKIYMHYMPWFETKESSGNNQWGYHWTMTNKNPDNVNANGQREIASHYYPLIGPYHSGDRDVIENHLLLMKYSGVDGILIDWYGTYDINDFKALKENSEQLIDMLDEVGLKFAIVYEDRFLNDIVQAGLAPTVTGAAKTDLGYMQSNYFNTDEYIKVNNKPLLLNFGPIVMQTPEEWTAAFSNLSTKPTFLTLWNESNEAGENASGEYSWVYENNANLNNFYVNNLPNLDVAMGSAYPGFHDYYAEGGTSTVIGWTIDHNNGATLDETLSMAQNANLDYLQLVTWNDFGEGTMFEPTAEFGYSYIQKVKTFAGVQNTGDVFNEISKLYDLRKEYKGNPDIQKKLDKAFNYFVSMQADKAIELLNEIQ</sequence>